<proteinExistence type="predicted"/>
<dbReference type="RefSeq" id="WP_066613651.1">
    <property type="nucleotide sequence ID" value="NZ_KQ976362.1"/>
</dbReference>
<dbReference type="EMBL" id="ANNX02000086">
    <property type="protein sequence ID" value="KYC34448.1"/>
    <property type="molecule type" value="Genomic_DNA"/>
</dbReference>
<dbReference type="Pfam" id="PF06527">
    <property type="entry name" value="TniQ"/>
    <property type="match status" value="1"/>
</dbReference>
<reference evidence="2 3" key="1">
    <citation type="journal article" date="2013" name="Genome Biol. Evol.">
        <title>Genomes of Stigonematalean cyanobacteria (subsection V) and the evolution of oxygenic photosynthesis from prokaryotes to plastids.</title>
        <authorList>
            <person name="Dagan T."/>
            <person name="Roettger M."/>
            <person name="Stucken K."/>
            <person name="Landan G."/>
            <person name="Koch R."/>
            <person name="Major P."/>
            <person name="Gould S.B."/>
            <person name="Goremykin V.V."/>
            <person name="Rippka R."/>
            <person name="Tandeau de Marsac N."/>
            <person name="Gugger M."/>
            <person name="Lockhart P.J."/>
            <person name="Allen J.F."/>
            <person name="Brune I."/>
            <person name="Maus I."/>
            <person name="Puhler A."/>
            <person name="Martin W.F."/>
        </authorList>
    </citation>
    <scope>NUCLEOTIDE SEQUENCE [LARGE SCALE GENOMIC DNA]</scope>
    <source>
        <strain evidence="2 3">PCC 7110</strain>
    </source>
</reference>
<dbReference type="InterPro" id="IPR001387">
    <property type="entry name" value="Cro/C1-type_HTH"/>
</dbReference>
<organism evidence="2 3">
    <name type="scientific">Scytonema hofmannii PCC 7110</name>
    <dbReference type="NCBI Taxonomy" id="128403"/>
    <lineage>
        <taxon>Bacteria</taxon>
        <taxon>Bacillati</taxon>
        <taxon>Cyanobacteriota</taxon>
        <taxon>Cyanophyceae</taxon>
        <taxon>Nostocales</taxon>
        <taxon>Scytonemataceae</taxon>
        <taxon>Scytonema</taxon>
    </lineage>
</organism>
<keyword evidence="3" id="KW-1185">Reference proteome</keyword>
<evidence type="ECO:0000259" key="1">
    <source>
        <dbReference type="PROSITE" id="PS50943"/>
    </source>
</evidence>
<dbReference type="STRING" id="128403.WA1_51845"/>
<dbReference type="PROSITE" id="PS50943">
    <property type="entry name" value="HTH_CROC1"/>
    <property type="match status" value="1"/>
</dbReference>
<feature type="domain" description="HTH cro/C1-type" evidence="1">
    <location>
        <begin position="279"/>
        <end position="315"/>
    </location>
</feature>
<sequence>MIFNTALNDELWIQETQFIPSPSRLFHLEPIGIGTSYVESLTSYVARLAEAHSVPSGTLLAREVRPLVRHDNATNSLNSSSTVALYGQASVKALNGTQSGAKQLVKALEALTKRTDLQFLTMLPWAQVFPVLGLLKDFHAWCPYCYQEWLNNKQVIYSPLLWALKAVKICPNHLQFLKSKCPHCEQEFLPLWHNSRPGFCLKCGRWLGIKPEMNDQHKHLFEETTNSQQEIWKVQTLGELIQLAPEFSHPPLRETIKTMLKAYVHQYTQGNVSAFGRWLGLSRYEILHWYSGVAIPNLDKLLKICYILETTLVNFLQLKLVPISPNKLASLEANEPIKLTQPALVTSKNTPKPEQVIQAMQLALEEEPPPSLTQLAVRLGFKTYSSLTAISKSLSASIAARYTEYQQQLRHSQIRDLLELSLFGSESPPPSLRKIALRTGIGLATFYHYCPTLCHAISLRYKDYRKFLHKLSIQQGCREVRQLAPVLHAQGITPTAKNLRKFMQNPSSLWHSEVIEVLKQVRRNLE</sequence>
<comment type="caution">
    <text evidence="2">The sequence shown here is derived from an EMBL/GenBank/DDBJ whole genome shotgun (WGS) entry which is preliminary data.</text>
</comment>
<protein>
    <submittedName>
        <fullName evidence="2">TetR family transcriptional regulator</fullName>
    </submittedName>
</protein>
<accession>A0A139WPN5</accession>
<evidence type="ECO:0000313" key="2">
    <source>
        <dbReference type="EMBL" id="KYC34448.1"/>
    </source>
</evidence>
<dbReference type="AlphaFoldDB" id="A0A139WPN5"/>
<gene>
    <name evidence="2" type="ORF">WA1_51845</name>
</gene>
<dbReference type="InterPro" id="IPR009492">
    <property type="entry name" value="TniQ"/>
</dbReference>
<dbReference type="Proteomes" id="UP000076925">
    <property type="component" value="Unassembled WGS sequence"/>
</dbReference>
<name>A0A139WPN5_9CYAN</name>
<evidence type="ECO:0000313" key="3">
    <source>
        <dbReference type="Proteomes" id="UP000076925"/>
    </source>
</evidence>
<dbReference type="OrthoDB" id="7029747at2"/>